<dbReference type="PANTHER" id="PTHR42704:SF17">
    <property type="entry name" value="RIBULOSE BISPHOSPHATE CARBOXYLASE LARGE CHAIN"/>
    <property type="match status" value="1"/>
</dbReference>
<organism evidence="4 5">
    <name type="scientific">Variovorax paradoxus (strain EPS)</name>
    <dbReference type="NCBI Taxonomy" id="595537"/>
    <lineage>
        <taxon>Bacteria</taxon>
        <taxon>Pseudomonadati</taxon>
        <taxon>Pseudomonadota</taxon>
        <taxon>Betaproteobacteria</taxon>
        <taxon>Burkholderiales</taxon>
        <taxon>Comamonadaceae</taxon>
        <taxon>Variovorax</taxon>
    </lineage>
</organism>
<dbReference type="GO" id="GO:0015977">
    <property type="term" value="P:carbon fixation"/>
    <property type="evidence" value="ECO:0007669"/>
    <property type="project" value="InterPro"/>
</dbReference>
<keyword evidence="4" id="KW-0456">Lyase</keyword>
<gene>
    <name evidence="4" type="ordered locus">Varpa_3601</name>
</gene>
<dbReference type="InterPro" id="IPR036422">
    <property type="entry name" value="RuBisCO_lsu_N_sf"/>
</dbReference>
<dbReference type="SFLD" id="SFLDG00301">
    <property type="entry name" value="RuBisCO-like_proteins"/>
    <property type="match status" value="1"/>
</dbReference>
<evidence type="ECO:0000256" key="1">
    <source>
        <dbReference type="RuleBase" id="RU003834"/>
    </source>
</evidence>
<name>E6UYG1_VARPE</name>
<dbReference type="KEGG" id="vpe:Varpa_3601"/>
<dbReference type="Pfam" id="PF02788">
    <property type="entry name" value="RuBisCO_large_N"/>
    <property type="match status" value="1"/>
</dbReference>
<dbReference type="RefSeq" id="WP_013542012.1">
    <property type="nucleotide sequence ID" value="NC_014931.1"/>
</dbReference>
<dbReference type="STRING" id="595537.Varpa_3601"/>
<proteinExistence type="inferred from homology"/>
<dbReference type="Proteomes" id="UP000008917">
    <property type="component" value="Chromosome"/>
</dbReference>
<dbReference type="eggNOG" id="COG1850">
    <property type="taxonomic scope" value="Bacteria"/>
</dbReference>
<reference evidence="5" key="1">
    <citation type="submission" date="2010-12" db="EMBL/GenBank/DDBJ databases">
        <title>Complete sequence of Variovorax paradoxus EPS.</title>
        <authorList>
            <consortium name="US DOE Joint Genome Institute"/>
            <person name="Lucas S."/>
            <person name="Copeland A."/>
            <person name="Lapidus A."/>
            <person name="Cheng J.-F."/>
            <person name="Goodwin L."/>
            <person name="Pitluck S."/>
            <person name="Teshima H."/>
            <person name="Detter J.C."/>
            <person name="Han C."/>
            <person name="Tapia R."/>
            <person name="Land M."/>
            <person name="Hauser L."/>
            <person name="Kyrpides N."/>
            <person name="Ivanova N."/>
            <person name="Ovchinnikova G."/>
            <person name="Orwin P."/>
            <person name="Han J.-I.G."/>
            <person name="Woyke T."/>
        </authorList>
    </citation>
    <scope>NUCLEOTIDE SEQUENCE [LARGE SCALE GENOMIC DNA]</scope>
    <source>
        <strain evidence="5">EPS</strain>
    </source>
</reference>
<dbReference type="InterPro" id="IPR017443">
    <property type="entry name" value="RuBisCO_lsu_fd_N"/>
</dbReference>
<dbReference type="InterPro" id="IPR033966">
    <property type="entry name" value="RuBisCO"/>
</dbReference>
<dbReference type="GO" id="GO:0000287">
    <property type="term" value="F:magnesium ion binding"/>
    <property type="evidence" value="ECO:0007669"/>
    <property type="project" value="InterPro"/>
</dbReference>
<accession>E6UYG1</accession>
<dbReference type="EMBL" id="CP002417">
    <property type="protein sequence ID" value="ADU37785.1"/>
    <property type="molecule type" value="Genomic_DNA"/>
</dbReference>
<dbReference type="SUPFAM" id="SSF51649">
    <property type="entry name" value="RuBisCo, C-terminal domain"/>
    <property type="match status" value="1"/>
</dbReference>
<dbReference type="AlphaFoldDB" id="E6UYG1"/>
<dbReference type="SFLD" id="SFLDS00014">
    <property type="entry name" value="RuBisCO"/>
    <property type="match status" value="1"/>
</dbReference>
<dbReference type="EC" id="4.1.1.39" evidence="4"/>
<dbReference type="SUPFAM" id="SSF54966">
    <property type="entry name" value="RuBisCO, large subunit, small (N-terminal) domain"/>
    <property type="match status" value="1"/>
</dbReference>
<dbReference type="OrthoDB" id="9770811at2"/>
<dbReference type="PANTHER" id="PTHR42704">
    <property type="entry name" value="RIBULOSE BISPHOSPHATE CARBOXYLASE"/>
    <property type="match status" value="1"/>
</dbReference>
<dbReference type="Pfam" id="PF00016">
    <property type="entry name" value="RuBisCO_large"/>
    <property type="match status" value="1"/>
</dbReference>
<evidence type="ECO:0000313" key="4">
    <source>
        <dbReference type="EMBL" id="ADU37785.1"/>
    </source>
</evidence>
<dbReference type="Gene3D" id="3.20.20.110">
    <property type="entry name" value="Ribulose bisphosphate carboxylase, large subunit, C-terminal domain"/>
    <property type="match status" value="1"/>
</dbReference>
<dbReference type="Gene3D" id="3.30.70.150">
    <property type="entry name" value="RuBisCO large subunit, N-terminal domain"/>
    <property type="match status" value="1"/>
</dbReference>
<dbReference type="InterPro" id="IPR000685">
    <property type="entry name" value="RuBisCO_lsu_C"/>
</dbReference>
<comment type="similarity">
    <text evidence="1">Belongs to the RuBisCO large chain family.</text>
</comment>
<dbReference type="HOGENOM" id="CLU_031450_3_1_4"/>
<protein>
    <submittedName>
        <fullName evidence="4">Ribulose-bisphosphate carboxylase</fullName>
        <ecNumber evidence="4">4.1.1.39</ecNumber>
    </submittedName>
</protein>
<reference evidence="4 5" key="2">
    <citation type="journal article" date="2013" name="Genome Announc.">
        <title>Genome of the Root-Associated Plant Growth-Promoting Bacterium Variovorax paradoxus Strain EPS.</title>
        <authorList>
            <person name="Han J.I."/>
            <person name="Spain J.C."/>
            <person name="Leadbetter J.R."/>
            <person name="Ovchinnikova G."/>
            <person name="Goodwin L.A."/>
            <person name="Han C.S."/>
            <person name="Woyke T."/>
            <person name="Davenport K.W."/>
            <person name="Orwin P.M."/>
        </authorList>
    </citation>
    <scope>NUCLEOTIDE SEQUENCE [LARGE SCALE GENOMIC DNA]</scope>
    <source>
        <strain evidence="4 5">EPS</strain>
    </source>
</reference>
<dbReference type="GO" id="GO:0016984">
    <property type="term" value="F:ribulose-bisphosphate carboxylase activity"/>
    <property type="evidence" value="ECO:0007669"/>
    <property type="project" value="UniProtKB-EC"/>
</dbReference>
<sequence>MKSSSSYLKYVDIGLEVDSEKNVVATYLIEKAVTSRLDGLAFLGSVAAESSTGTWTDVKTATAGANLIAGKVFAYDPAVGIAKIAYPIDLFEPGNISQLLTVIAGNAFGLADVSKLKLMDISLPKMYLASYLGPRHGIKGVYERLKIEKNIPIIGSIIKPKCGLTASEHAEICFDAWSGLASEGGTHGVDMVKDDEALTHQPAFGSDFYTRIRLSIDAMKRAEDISGRKKIYVPNVTSSNVLESIRRADFVARLGGDAIMIDFVMGGCSLLHTLRNQDLGLIIHGHRTLFAALHRAQDFGVDYMVWAKLFRVIGGDQVHTGTPAIGVMSSKKAAVLDIVASVTEATYLPSTSSASGLAQDFDGLRSVLPICGAGLDPLTTEKIVKELGPRVALFAGGGVHGHPGGTRAGAASLRESVEAVHSGTSFEDFAATRNVPWLNEALKHFGAFDKQSPNSDAGVNM</sequence>
<feature type="domain" description="Ribulose bisphosphate carboxylase large subunit C-terminal" evidence="2">
    <location>
        <begin position="140"/>
        <end position="443"/>
    </location>
</feature>
<evidence type="ECO:0000259" key="3">
    <source>
        <dbReference type="Pfam" id="PF02788"/>
    </source>
</evidence>
<evidence type="ECO:0000259" key="2">
    <source>
        <dbReference type="Pfam" id="PF00016"/>
    </source>
</evidence>
<dbReference type="InterPro" id="IPR036376">
    <property type="entry name" value="RuBisCO_lsu_C_sf"/>
</dbReference>
<feature type="domain" description="Ribulose bisphosphate carboxylase large subunit ferrodoxin-like N-terminal" evidence="3">
    <location>
        <begin position="10"/>
        <end position="127"/>
    </location>
</feature>
<evidence type="ECO:0000313" key="5">
    <source>
        <dbReference type="Proteomes" id="UP000008917"/>
    </source>
</evidence>